<dbReference type="Proteomes" id="UP000595437">
    <property type="component" value="Chromosome 7"/>
</dbReference>
<feature type="transmembrane region" description="Helical" evidence="5">
    <location>
        <begin position="14"/>
        <end position="40"/>
    </location>
</feature>
<keyword evidence="8" id="KW-1185">Reference proteome</keyword>
<name>A0A7T8K8K2_CALRO</name>
<dbReference type="AlphaFoldDB" id="A0A7T8K8K2"/>
<reference evidence="8" key="1">
    <citation type="submission" date="2021-01" db="EMBL/GenBank/DDBJ databases">
        <title>Caligus Genome Assembly.</title>
        <authorList>
            <person name="Gallardo-Escarate C."/>
        </authorList>
    </citation>
    <scope>NUCLEOTIDE SEQUENCE [LARGE SCALE GENOMIC DNA]</scope>
</reference>
<evidence type="ECO:0000256" key="1">
    <source>
        <dbReference type="ARBA" id="ARBA00004370"/>
    </source>
</evidence>
<keyword evidence="3 5" id="KW-1133">Transmembrane helix</keyword>
<dbReference type="Gene3D" id="1.20.1070.10">
    <property type="entry name" value="Rhodopsin 7-helix transmembrane proteins"/>
    <property type="match status" value="1"/>
</dbReference>
<dbReference type="InterPro" id="IPR017452">
    <property type="entry name" value="GPCR_Rhodpsn_7TM"/>
</dbReference>
<accession>A0A7T8K8K2</accession>
<proteinExistence type="predicted"/>
<keyword evidence="2 5" id="KW-0812">Transmembrane</keyword>
<dbReference type="SUPFAM" id="SSF81321">
    <property type="entry name" value="Family A G protein-coupled receptor-like"/>
    <property type="match status" value="1"/>
</dbReference>
<sequence length="94" mass="10811">EIEDIMSIVDTSEYIVSGILIPLVGFFGLLGNVFALIILLRFERQNTFNKLLLALTVIDILLIISFVLEFSLLNVWVGRQPCWYTVLYPFLFIL</sequence>
<protein>
    <recommendedName>
        <fullName evidence="6">G-protein coupled receptors family 1 profile domain-containing protein</fullName>
    </recommendedName>
</protein>
<evidence type="ECO:0000256" key="4">
    <source>
        <dbReference type="ARBA" id="ARBA00023136"/>
    </source>
</evidence>
<feature type="transmembrane region" description="Helical" evidence="5">
    <location>
        <begin position="52"/>
        <end position="77"/>
    </location>
</feature>
<feature type="domain" description="G-protein coupled receptors family 1 profile" evidence="6">
    <location>
        <begin position="31"/>
        <end position="94"/>
    </location>
</feature>
<evidence type="ECO:0000259" key="6">
    <source>
        <dbReference type="PROSITE" id="PS50262"/>
    </source>
</evidence>
<comment type="subcellular location">
    <subcellularLocation>
        <location evidence="1">Membrane</location>
    </subcellularLocation>
</comment>
<evidence type="ECO:0000313" key="8">
    <source>
        <dbReference type="Proteomes" id="UP000595437"/>
    </source>
</evidence>
<dbReference type="InterPro" id="IPR019427">
    <property type="entry name" value="7TM_GPCR_serpentine_rcpt_Srw"/>
</dbReference>
<evidence type="ECO:0000256" key="3">
    <source>
        <dbReference type="ARBA" id="ARBA00022989"/>
    </source>
</evidence>
<evidence type="ECO:0000256" key="2">
    <source>
        <dbReference type="ARBA" id="ARBA00022692"/>
    </source>
</evidence>
<dbReference type="GO" id="GO:0016020">
    <property type="term" value="C:membrane"/>
    <property type="evidence" value="ECO:0007669"/>
    <property type="project" value="UniProtKB-SubCell"/>
</dbReference>
<keyword evidence="4 5" id="KW-0472">Membrane</keyword>
<organism evidence="7 8">
    <name type="scientific">Caligus rogercresseyi</name>
    <name type="common">Sea louse</name>
    <dbReference type="NCBI Taxonomy" id="217165"/>
    <lineage>
        <taxon>Eukaryota</taxon>
        <taxon>Metazoa</taxon>
        <taxon>Ecdysozoa</taxon>
        <taxon>Arthropoda</taxon>
        <taxon>Crustacea</taxon>
        <taxon>Multicrustacea</taxon>
        <taxon>Hexanauplia</taxon>
        <taxon>Copepoda</taxon>
        <taxon>Siphonostomatoida</taxon>
        <taxon>Caligidae</taxon>
        <taxon>Caligus</taxon>
    </lineage>
</organism>
<evidence type="ECO:0000313" key="7">
    <source>
        <dbReference type="EMBL" id="QQP50907.1"/>
    </source>
</evidence>
<dbReference type="PROSITE" id="PS50262">
    <property type="entry name" value="G_PROTEIN_RECEP_F1_2"/>
    <property type="match status" value="1"/>
</dbReference>
<gene>
    <name evidence="7" type="ORF">FKW44_012063</name>
</gene>
<evidence type="ECO:0000256" key="5">
    <source>
        <dbReference type="SAM" id="Phobius"/>
    </source>
</evidence>
<dbReference type="Pfam" id="PF10324">
    <property type="entry name" value="7TM_GPCR_Srw"/>
    <property type="match status" value="1"/>
</dbReference>
<dbReference type="EMBL" id="CP045896">
    <property type="protein sequence ID" value="QQP50907.1"/>
    <property type="molecule type" value="Genomic_DNA"/>
</dbReference>
<feature type="non-terminal residue" evidence="7">
    <location>
        <position position="1"/>
    </location>
</feature>
<dbReference type="GO" id="GO:0008528">
    <property type="term" value="F:G protein-coupled peptide receptor activity"/>
    <property type="evidence" value="ECO:0007669"/>
    <property type="project" value="InterPro"/>
</dbReference>